<evidence type="ECO:0000259" key="1">
    <source>
        <dbReference type="PROSITE" id="PS51688"/>
    </source>
</evidence>
<gene>
    <name evidence="2" type="ORF">ACFS5J_06595</name>
</gene>
<dbReference type="InterPro" id="IPR030392">
    <property type="entry name" value="S74_ICA"/>
</dbReference>
<proteinExistence type="predicted"/>
<accession>A0ABW5YL07</accession>
<dbReference type="Proteomes" id="UP001597534">
    <property type="component" value="Unassembled WGS sequence"/>
</dbReference>
<evidence type="ECO:0000313" key="2">
    <source>
        <dbReference type="EMBL" id="MFD2891679.1"/>
    </source>
</evidence>
<reference evidence="3" key="1">
    <citation type="journal article" date="2019" name="Int. J. Syst. Evol. Microbiol.">
        <title>The Global Catalogue of Microorganisms (GCM) 10K type strain sequencing project: providing services to taxonomists for standard genome sequencing and annotation.</title>
        <authorList>
            <consortium name="The Broad Institute Genomics Platform"/>
            <consortium name="The Broad Institute Genome Sequencing Center for Infectious Disease"/>
            <person name="Wu L."/>
            <person name="Ma J."/>
        </authorList>
    </citation>
    <scope>NUCLEOTIDE SEQUENCE [LARGE SCALE GENOMIC DNA]</scope>
    <source>
        <strain evidence="3">KCTC 22671</strain>
    </source>
</reference>
<dbReference type="Gene3D" id="1.10.10.10">
    <property type="entry name" value="Winged helix-like DNA-binding domain superfamily/Winged helix DNA-binding domain"/>
    <property type="match status" value="1"/>
</dbReference>
<dbReference type="EMBL" id="JBHUPC010000012">
    <property type="protein sequence ID" value="MFD2891679.1"/>
    <property type="molecule type" value="Genomic_DNA"/>
</dbReference>
<sequence>MKDKIIISCIFILFFNICFCQIGIGTTTPNPSSILDIESTTKGILIPRLTEIEKNSIMTPANGLLIYQTDGTAGFWYFNGTIWSNFNGATIGWSILGNSGNTITDYLGTSDAQDFTFKTNNIEVMRIQNTSGNFGIGTNNPSHKLHITGNNPAFKMTNGTQNNGYILTSDANGVANWNDPTGVYFTGTSYDWNPSGASLGNPISHWGNVLIGRKGRSFCHLAIDNGSISGSTFGIGEDGLISDGNNEIIINQNVVPTINEAANAVLGQTTTTGISNFWDTLYSANGINTTSDKRLKKDITPLNYGLKEVLLLNPVSYYWKEEKLNSIIIPDNQKELKIGFIAQEVLHIIPEIVFNNSNDYFNETENASFTLKENRPLGIKYEELIPVLIKAKQEQDITINELINEVAGLKFQLQSLKQ</sequence>
<dbReference type="PROSITE" id="PS51688">
    <property type="entry name" value="ICA"/>
    <property type="match status" value="1"/>
</dbReference>
<dbReference type="RefSeq" id="WP_379811270.1">
    <property type="nucleotide sequence ID" value="NZ_JBHUPC010000012.1"/>
</dbReference>
<protein>
    <submittedName>
        <fullName evidence="2">Tail fiber domain-containing protein</fullName>
    </submittedName>
</protein>
<evidence type="ECO:0000313" key="3">
    <source>
        <dbReference type="Proteomes" id="UP001597534"/>
    </source>
</evidence>
<keyword evidence="3" id="KW-1185">Reference proteome</keyword>
<dbReference type="InterPro" id="IPR036388">
    <property type="entry name" value="WH-like_DNA-bd_sf"/>
</dbReference>
<comment type="caution">
    <text evidence="2">The sequence shown here is derived from an EMBL/GenBank/DDBJ whole genome shotgun (WGS) entry which is preliminary data.</text>
</comment>
<organism evidence="2 3">
    <name type="scientific">Flavobacterium chuncheonense</name>
    <dbReference type="NCBI Taxonomy" id="2026653"/>
    <lineage>
        <taxon>Bacteria</taxon>
        <taxon>Pseudomonadati</taxon>
        <taxon>Bacteroidota</taxon>
        <taxon>Flavobacteriia</taxon>
        <taxon>Flavobacteriales</taxon>
        <taxon>Flavobacteriaceae</taxon>
        <taxon>Flavobacterium</taxon>
    </lineage>
</organism>
<name>A0ABW5YL07_9FLAO</name>
<dbReference type="Pfam" id="PF13884">
    <property type="entry name" value="Peptidase_S74"/>
    <property type="match status" value="1"/>
</dbReference>
<feature type="domain" description="Peptidase S74" evidence="1">
    <location>
        <begin position="291"/>
        <end position="406"/>
    </location>
</feature>